<dbReference type="RefSeq" id="WP_394822103.1">
    <property type="nucleotide sequence ID" value="NZ_CP089984.1"/>
</dbReference>
<sequence>MKLLDPERETLLSTLELQHHTIRGIRDLGQTLDCAHRNTATPSHESKKASRVI</sequence>
<dbReference type="Proteomes" id="UP001370348">
    <property type="component" value="Chromosome"/>
</dbReference>
<evidence type="ECO:0000313" key="1">
    <source>
        <dbReference type="EMBL" id="WXB12481.1"/>
    </source>
</evidence>
<evidence type="ECO:0000313" key="2">
    <source>
        <dbReference type="Proteomes" id="UP001370348"/>
    </source>
</evidence>
<reference evidence="1 2" key="1">
    <citation type="submission" date="2021-12" db="EMBL/GenBank/DDBJ databases">
        <title>Discovery of the Pendulisporaceae a myxobacterial family with distinct sporulation behavior and unique specialized metabolism.</title>
        <authorList>
            <person name="Garcia R."/>
            <person name="Popoff A."/>
            <person name="Bader C.D."/>
            <person name="Loehr J."/>
            <person name="Walesch S."/>
            <person name="Walt C."/>
            <person name="Boldt J."/>
            <person name="Bunk B."/>
            <person name="Haeckl F.J.F.P.J."/>
            <person name="Gunesch A.P."/>
            <person name="Birkelbach J."/>
            <person name="Nuebel U."/>
            <person name="Pietschmann T."/>
            <person name="Bach T."/>
            <person name="Mueller R."/>
        </authorList>
    </citation>
    <scope>NUCLEOTIDE SEQUENCE [LARGE SCALE GENOMIC DNA]</scope>
    <source>
        <strain evidence="1 2">MSr11954</strain>
    </source>
</reference>
<accession>A0ABZ2LRT4</accession>
<protein>
    <submittedName>
        <fullName evidence="1">Uncharacterized protein</fullName>
    </submittedName>
</protein>
<keyword evidence="2" id="KW-1185">Reference proteome</keyword>
<dbReference type="EMBL" id="CP089984">
    <property type="protein sequence ID" value="WXB12481.1"/>
    <property type="molecule type" value="Genomic_DNA"/>
</dbReference>
<gene>
    <name evidence="1" type="ORF">LZC94_32110</name>
</gene>
<name>A0ABZ2LRT4_9BACT</name>
<proteinExistence type="predicted"/>
<organism evidence="1 2">
    <name type="scientific">Pendulispora albinea</name>
    <dbReference type="NCBI Taxonomy" id="2741071"/>
    <lineage>
        <taxon>Bacteria</taxon>
        <taxon>Pseudomonadati</taxon>
        <taxon>Myxococcota</taxon>
        <taxon>Myxococcia</taxon>
        <taxon>Myxococcales</taxon>
        <taxon>Sorangiineae</taxon>
        <taxon>Pendulisporaceae</taxon>
        <taxon>Pendulispora</taxon>
    </lineage>
</organism>